<proteinExistence type="inferred from homology"/>
<dbReference type="PANTHER" id="PTHR43569">
    <property type="entry name" value="AMIDOHYDROLASE"/>
    <property type="match status" value="1"/>
</dbReference>
<organism evidence="3 4">
    <name type="scientific">Acinetobacter bereziniae</name>
    <name type="common">Acinetobacter genomosp. 10</name>
    <dbReference type="NCBI Taxonomy" id="106648"/>
    <lineage>
        <taxon>Bacteria</taxon>
        <taxon>Pseudomonadati</taxon>
        <taxon>Pseudomonadota</taxon>
        <taxon>Gammaproteobacteria</taxon>
        <taxon>Moraxellales</taxon>
        <taxon>Moraxellaceae</taxon>
        <taxon>Acinetobacter</taxon>
    </lineage>
</organism>
<dbReference type="InterPro" id="IPR052350">
    <property type="entry name" value="Metallo-dep_Lactonases"/>
</dbReference>
<evidence type="ECO:0000256" key="1">
    <source>
        <dbReference type="ARBA" id="ARBA00038310"/>
    </source>
</evidence>
<evidence type="ECO:0000313" key="4">
    <source>
        <dbReference type="Proteomes" id="UP000490535"/>
    </source>
</evidence>
<dbReference type="PANTHER" id="PTHR43569:SF2">
    <property type="entry name" value="AMIDOHYDROLASE-RELATED DOMAIN-CONTAINING PROTEIN"/>
    <property type="match status" value="1"/>
</dbReference>
<reference evidence="4" key="1">
    <citation type="journal article" date="2020" name="MBio">
        <title>Horizontal gene transfer to a defensive symbiont with a reduced genome amongst a multipartite beetle microbiome.</title>
        <authorList>
            <person name="Waterworth S.C."/>
            <person name="Florez L.V."/>
            <person name="Rees E.R."/>
            <person name="Hertweck C."/>
            <person name="Kaltenpoth M."/>
            <person name="Kwan J.C."/>
        </authorList>
    </citation>
    <scope>NUCLEOTIDE SEQUENCE [LARGE SCALE GENOMIC DNA]</scope>
</reference>
<dbReference type="InterPro" id="IPR006680">
    <property type="entry name" value="Amidohydro-rel"/>
</dbReference>
<gene>
    <name evidence="3" type="ORF">GAK29_04123</name>
</gene>
<accession>A0A833U9T3</accession>
<feature type="domain" description="Amidohydrolase-related" evidence="2">
    <location>
        <begin position="9"/>
        <end position="281"/>
    </location>
</feature>
<protein>
    <recommendedName>
        <fullName evidence="2">Amidohydrolase-related domain-containing protein</fullName>
    </recommendedName>
</protein>
<dbReference type="InterPro" id="IPR032466">
    <property type="entry name" value="Metal_Hydrolase"/>
</dbReference>
<comment type="caution">
    <text evidence="3">The sequence shown here is derived from an EMBL/GenBank/DDBJ whole genome shotgun (WGS) entry which is preliminary data.</text>
</comment>
<name>A0A833U9T3_ACIBZ</name>
<dbReference type="GO" id="GO:0016787">
    <property type="term" value="F:hydrolase activity"/>
    <property type="evidence" value="ECO:0007669"/>
    <property type="project" value="InterPro"/>
</dbReference>
<comment type="similarity">
    <text evidence="1">Belongs to the metallo-dependent hydrolases superfamily.</text>
</comment>
<dbReference type="Pfam" id="PF04909">
    <property type="entry name" value="Amidohydro_2"/>
    <property type="match status" value="1"/>
</dbReference>
<evidence type="ECO:0000313" key="3">
    <source>
        <dbReference type="EMBL" id="KAF1018765.1"/>
    </source>
</evidence>
<evidence type="ECO:0000259" key="2">
    <source>
        <dbReference type="Pfam" id="PF04909"/>
    </source>
</evidence>
<dbReference type="AlphaFoldDB" id="A0A833U9T3"/>
<dbReference type="Proteomes" id="UP000490535">
    <property type="component" value="Unassembled WGS sequence"/>
</dbReference>
<dbReference type="SUPFAM" id="SSF51556">
    <property type="entry name" value="Metallo-dependent hydrolases"/>
    <property type="match status" value="1"/>
</dbReference>
<sequence length="289" mass="33298">MLQPHYILDSHIHLFDASRAEGIPWPVAGELIYQTYLADDVEKALTPLMINKAIAIEASAWFSDNQWLLNQVNQSDFYVGCVGNLDINSPKFSKQFEQFKYQEKYLGIRYGNLWGRNLKHICTQQSVLQHLKQLAQANKSLDVANPDIELLEAVLSIKQQLPELSVIIDHLPNIQLIDEQSQYLKLIQQLARMEKTYVKFSEIIQLEHAQQRFDVELYHQGLDRIVECFGVSKIMFGSDYPNSEYLGPVTSIMQLVQDYCEGMSQTEVDQLFYQTAIKAYSLTIEVEVK</sequence>
<dbReference type="Gene3D" id="3.20.20.140">
    <property type="entry name" value="Metal-dependent hydrolases"/>
    <property type="match status" value="1"/>
</dbReference>
<dbReference type="EMBL" id="WNDP01000162">
    <property type="protein sequence ID" value="KAF1018765.1"/>
    <property type="molecule type" value="Genomic_DNA"/>
</dbReference>